<feature type="chain" id="PRO_5002112984" evidence="1">
    <location>
        <begin position="22"/>
        <end position="61"/>
    </location>
</feature>
<gene>
    <name evidence="2" type="primary">ORF127856</name>
</gene>
<evidence type="ECO:0000256" key="1">
    <source>
        <dbReference type="SAM" id="SignalP"/>
    </source>
</evidence>
<protein>
    <submittedName>
        <fullName evidence="2">Uncharacterized protein</fullName>
    </submittedName>
</protein>
<sequence length="61" mass="6836">MRHMVSVGNAAWNLLFLTTNSSQVNLASMGYQKMHWELKAAGMMLTTSSIVCRQSMRNMGL</sequence>
<dbReference type="EMBL" id="HACG01034899">
    <property type="protein sequence ID" value="CEK81764.1"/>
    <property type="molecule type" value="Transcribed_RNA"/>
</dbReference>
<feature type="non-terminal residue" evidence="2">
    <location>
        <position position="61"/>
    </location>
</feature>
<name>A0A0B7AL44_9EUPU</name>
<feature type="signal peptide" evidence="1">
    <location>
        <begin position="1"/>
        <end position="21"/>
    </location>
</feature>
<evidence type="ECO:0000313" key="2">
    <source>
        <dbReference type="EMBL" id="CEK81764.1"/>
    </source>
</evidence>
<proteinExistence type="predicted"/>
<keyword evidence="1" id="KW-0732">Signal</keyword>
<reference evidence="2" key="1">
    <citation type="submission" date="2014-12" db="EMBL/GenBank/DDBJ databases">
        <title>Insight into the proteome of Arion vulgaris.</title>
        <authorList>
            <person name="Aradska J."/>
            <person name="Bulat T."/>
            <person name="Smidak R."/>
            <person name="Sarate P."/>
            <person name="Gangsoo J."/>
            <person name="Sialana F."/>
            <person name="Bilban M."/>
            <person name="Lubec G."/>
        </authorList>
    </citation>
    <scope>NUCLEOTIDE SEQUENCE</scope>
    <source>
        <tissue evidence="2">Skin</tissue>
    </source>
</reference>
<organism evidence="2">
    <name type="scientific">Arion vulgaris</name>
    <dbReference type="NCBI Taxonomy" id="1028688"/>
    <lineage>
        <taxon>Eukaryota</taxon>
        <taxon>Metazoa</taxon>
        <taxon>Spiralia</taxon>
        <taxon>Lophotrochozoa</taxon>
        <taxon>Mollusca</taxon>
        <taxon>Gastropoda</taxon>
        <taxon>Heterobranchia</taxon>
        <taxon>Euthyneura</taxon>
        <taxon>Panpulmonata</taxon>
        <taxon>Eupulmonata</taxon>
        <taxon>Stylommatophora</taxon>
        <taxon>Helicina</taxon>
        <taxon>Arionoidea</taxon>
        <taxon>Arionidae</taxon>
        <taxon>Arion</taxon>
    </lineage>
</organism>
<accession>A0A0B7AL44</accession>
<dbReference type="AlphaFoldDB" id="A0A0B7AL44"/>